<evidence type="ECO:0000313" key="3">
    <source>
        <dbReference type="Proteomes" id="UP001058974"/>
    </source>
</evidence>
<dbReference type="Proteomes" id="UP001058974">
    <property type="component" value="Chromosome 7"/>
</dbReference>
<accession>A0A9D4VSP1</accession>
<protein>
    <submittedName>
        <fullName evidence="2">Uncharacterized protein</fullName>
    </submittedName>
</protein>
<evidence type="ECO:0000313" key="2">
    <source>
        <dbReference type="EMBL" id="KAI5388698.1"/>
    </source>
</evidence>
<dbReference type="AlphaFoldDB" id="A0A9D4VSP1"/>
<comment type="caution">
    <text evidence="2">The sequence shown here is derived from an EMBL/GenBank/DDBJ whole genome shotgun (WGS) entry which is preliminary data.</text>
</comment>
<keyword evidence="3" id="KW-1185">Reference proteome</keyword>
<feature type="region of interest" description="Disordered" evidence="1">
    <location>
        <begin position="31"/>
        <end position="51"/>
    </location>
</feature>
<gene>
    <name evidence="2" type="ORF">KIW84_074389</name>
</gene>
<dbReference type="Gramene" id="Psat07G0438900-T1">
    <property type="protein sequence ID" value="KAI5388698.1"/>
    <property type="gene ID" value="KIW84_074389"/>
</dbReference>
<organism evidence="2 3">
    <name type="scientific">Pisum sativum</name>
    <name type="common">Garden pea</name>
    <name type="synonym">Lathyrus oleraceus</name>
    <dbReference type="NCBI Taxonomy" id="3888"/>
    <lineage>
        <taxon>Eukaryota</taxon>
        <taxon>Viridiplantae</taxon>
        <taxon>Streptophyta</taxon>
        <taxon>Embryophyta</taxon>
        <taxon>Tracheophyta</taxon>
        <taxon>Spermatophyta</taxon>
        <taxon>Magnoliopsida</taxon>
        <taxon>eudicotyledons</taxon>
        <taxon>Gunneridae</taxon>
        <taxon>Pentapetalae</taxon>
        <taxon>rosids</taxon>
        <taxon>fabids</taxon>
        <taxon>Fabales</taxon>
        <taxon>Fabaceae</taxon>
        <taxon>Papilionoideae</taxon>
        <taxon>50 kb inversion clade</taxon>
        <taxon>NPAAA clade</taxon>
        <taxon>Hologalegina</taxon>
        <taxon>IRL clade</taxon>
        <taxon>Fabeae</taxon>
        <taxon>Lathyrus</taxon>
    </lineage>
</organism>
<sequence length="216" mass="23613">MILRIHLKLLQLCQELSRQIEDIGVCPCPPQKVPSSEAAADKSATSLTASQDQGVNSLNVGADVVEDVSLRTSNSERVITHNLASKPADLLSPHASITTAVDESITNEKENEEKERLLPLSEDVSSTHVVRTREDQEADELDMAKSCRKTDAIIDDQKDIPLFEASKDDQSLPGITTESTTIKEASHEAEQLDRPVELFSSLDIVSNKHSNSDKGQ</sequence>
<proteinExistence type="predicted"/>
<name>A0A9D4VSP1_PEA</name>
<dbReference type="EMBL" id="JAMSHJ010000007">
    <property type="protein sequence ID" value="KAI5388698.1"/>
    <property type="molecule type" value="Genomic_DNA"/>
</dbReference>
<reference evidence="2 3" key="1">
    <citation type="journal article" date="2022" name="Nat. Genet.">
        <title>Improved pea reference genome and pan-genome highlight genomic features and evolutionary characteristics.</title>
        <authorList>
            <person name="Yang T."/>
            <person name="Liu R."/>
            <person name="Luo Y."/>
            <person name="Hu S."/>
            <person name="Wang D."/>
            <person name="Wang C."/>
            <person name="Pandey M.K."/>
            <person name="Ge S."/>
            <person name="Xu Q."/>
            <person name="Li N."/>
            <person name="Li G."/>
            <person name="Huang Y."/>
            <person name="Saxena R.K."/>
            <person name="Ji Y."/>
            <person name="Li M."/>
            <person name="Yan X."/>
            <person name="He Y."/>
            <person name="Liu Y."/>
            <person name="Wang X."/>
            <person name="Xiang C."/>
            <person name="Varshney R.K."/>
            <person name="Ding H."/>
            <person name="Gao S."/>
            <person name="Zong X."/>
        </authorList>
    </citation>
    <scope>NUCLEOTIDE SEQUENCE [LARGE SCALE GENOMIC DNA]</scope>
    <source>
        <strain evidence="2 3">cv. Zhongwan 6</strain>
    </source>
</reference>
<evidence type="ECO:0000256" key="1">
    <source>
        <dbReference type="SAM" id="MobiDB-lite"/>
    </source>
</evidence>